<dbReference type="RefSeq" id="WP_058999011.1">
    <property type="nucleotide sequence ID" value="NZ_CP024709.1"/>
</dbReference>
<evidence type="ECO:0000313" key="3">
    <source>
        <dbReference type="EMBL" id="ASF89468.1"/>
    </source>
</evidence>
<organism evidence="3">
    <name type="scientific">Klebsiella pneumoniae</name>
    <dbReference type="NCBI Taxonomy" id="573"/>
    <lineage>
        <taxon>Bacteria</taxon>
        <taxon>Pseudomonadati</taxon>
        <taxon>Pseudomonadota</taxon>
        <taxon>Gammaproteobacteria</taxon>
        <taxon>Enterobacterales</taxon>
        <taxon>Enterobacteriaceae</taxon>
        <taxon>Klebsiella/Raoultella group</taxon>
        <taxon>Klebsiella</taxon>
        <taxon>Klebsiella pneumoniae complex</taxon>
    </lineage>
</organism>
<feature type="transmembrane region" description="Helical" evidence="2">
    <location>
        <begin position="71"/>
        <end position="93"/>
    </location>
</feature>
<accession>A0A3G1IEJ5</accession>
<name>A0A3G1IEJ5_KLEPN</name>
<dbReference type="EMBL" id="KY070307">
    <property type="protein sequence ID" value="ASF89468.1"/>
    <property type="molecule type" value="Genomic_DNA"/>
</dbReference>
<feature type="region of interest" description="Disordered" evidence="1">
    <location>
        <begin position="1"/>
        <end position="43"/>
    </location>
</feature>
<evidence type="ECO:0000256" key="1">
    <source>
        <dbReference type="SAM" id="MobiDB-lite"/>
    </source>
</evidence>
<dbReference type="AlphaFoldDB" id="A0A3G1IEJ5"/>
<protein>
    <submittedName>
        <fullName evidence="3">Uncharacterized protein</fullName>
    </submittedName>
</protein>
<feature type="transmembrane region" description="Helical" evidence="2">
    <location>
        <begin position="120"/>
        <end position="142"/>
    </location>
</feature>
<gene>
    <name evidence="3" type="ORF">pPUTH2_0017</name>
</gene>
<evidence type="ECO:0000256" key="2">
    <source>
        <dbReference type="SAM" id="Phobius"/>
    </source>
</evidence>
<feature type="compositionally biased region" description="Polar residues" evidence="1">
    <location>
        <begin position="29"/>
        <end position="39"/>
    </location>
</feature>
<geneLocation type="plasmid" evidence="3">
    <name>pPUTH2</name>
</geneLocation>
<dbReference type="GeneID" id="39640160"/>
<keyword evidence="2" id="KW-1133">Transmembrane helix</keyword>
<reference evidence="3" key="1">
    <citation type="submission" date="2016-11" db="EMBL/GenBank/DDBJ databases">
        <authorList>
            <person name="Yao B."/>
            <person name="Geng J."/>
        </authorList>
    </citation>
    <scope>NUCLEOTIDE SEQUENCE</scope>
    <source>
        <strain evidence="3">PUTH</strain>
        <plasmid evidence="3">pPUTH2</plasmid>
    </source>
</reference>
<sequence>MKTMNAKKTAIAQAMSKPEGYTLEDDFSPESQNETQNKKTGYRKLRPGEGKEIALTILFFLIRALNKSIRYFPLMLFICAIGILAFVPVNVLFEIKTEWQNSGALDLGDFSKMIEMTRTVIWYIWLITFMSVVVSDMHYLTLPKHNAAFSKPMRGETK</sequence>
<keyword evidence="2" id="KW-0812">Transmembrane</keyword>
<keyword evidence="3" id="KW-0614">Plasmid</keyword>
<proteinExistence type="predicted"/>
<keyword evidence="2" id="KW-0472">Membrane</keyword>